<reference evidence="12 13" key="1">
    <citation type="journal article" date="2018" name="Mol. Biol. Evol.">
        <title>Broad Genomic Sampling Reveals a Smut Pathogenic Ancestry of the Fungal Clade Ustilaginomycotina.</title>
        <authorList>
            <person name="Kijpornyongpan T."/>
            <person name="Mondo S.J."/>
            <person name="Barry K."/>
            <person name="Sandor L."/>
            <person name="Lee J."/>
            <person name="Lipzen A."/>
            <person name="Pangilinan J."/>
            <person name="LaButti K."/>
            <person name="Hainaut M."/>
            <person name="Henrissat B."/>
            <person name="Grigoriev I.V."/>
            <person name="Spatafora J.W."/>
            <person name="Aime M.C."/>
        </authorList>
    </citation>
    <scope>NUCLEOTIDE SEQUENCE [LARGE SCALE GENOMIC DNA]</scope>
    <source>
        <strain evidence="12 13">MCA 4718</strain>
    </source>
</reference>
<proteinExistence type="inferred from homology"/>
<evidence type="ECO:0000256" key="8">
    <source>
        <dbReference type="ARBA" id="ARBA00023136"/>
    </source>
</evidence>
<organism evidence="12 13">
    <name type="scientific">Pseudomicrostroma glucosiphilum</name>
    <dbReference type="NCBI Taxonomy" id="1684307"/>
    <lineage>
        <taxon>Eukaryota</taxon>
        <taxon>Fungi</taxon>
        <taxon>Dikarya</taxon>
        <taxon>Basidiomycota</taxon>
        <taxon>Ustilaginomycotina</taxon>
        <taxon>Exobasidiomycetes</taxon>
        <taxon>Microstromatales</taxon>
        <taxon>Microstromatales incertae sedis</taxon>
        <taxon>Pseudomicrostroma</taxon>
    </lineage>
</organism>
<keyword evidence="13" id="KW-1185">Reference proteome</keyword>
<dbReference type="RefSeq" id="XP_025347952.1">
    <property type="nucleotide sequence ID" value="XM_025493851.1"/>
</dbReference>
<dbReference type="PRINTS" id="PR00784">
    <property type="entry name" value="MTUNCOUPLING"/>
</dbReference>
<evidence type="ECO:0000256" key="7">
    <source>
        <dbReference type="ARBA" id="ARBA00023128"/>
    </source>
</evidence>
<dbReference type="GO" id="GO:0031966">
    <property type="term" value="C:mitochondrial membrane"/>
    <property type="evidence" value="ECO:0007669"/>
    <property type="project" value="UniProtKB-SubCell"/>
</dbReference>
<keyword evidence="3 10" id="KW-0813">Transport</keyword>
<evidence type="ECO:0000256" key="3">
    <source>
        <dbReference type="ARBA" id="ARBA00022448"/>
    </source>
</evidence>
<feature type="compositionally biased region" description="Low complexity" evidence="11">
    <location>
        <begin position="40"/>
        <end position="51"/>
    </location>
</feature>
<evidence type="ECO:0000256" key="10">
    <source>
        <dbReference type="RuleBase" id="RU000488"/>
    </source>
</evidence>
<evidence type="ECO:0000256" key="5">
    <source>
        <dbReference type="ARBA" id="ARBA00022737"/>
    </source>
</evidence>
<dbReference type="Gene3D" id="1.50.40.10">
    <property type="entry name" value="Mitochondrial carrier domain"/>
    <property type="match status" value="1"/>
</dbReference>
<gene>
    <name evidence="12" type="ORF">BCV69DRAFT_293920</name>
</gene>
<dbReference type="GO" id="GO:0055085">
    <property type="term" value="P:transmembrane transport"/>
    <property type="evidence" value="ECO:0007669"/>
    <property type="project" value="InterPro"/>
</dbReference>
<evidence type="ECO:0000256" key="11">
    <source>
        <dbReference type="SAM" id="MobiDB-lite"/>
    </source>
</evidence>
<dbReference type="PROSITE" id="PS50920">
    <property type="entry name" value="SOLCAR"/>
    <property type="match status" value="3"/>
</dbReference>
<evidence type="ECO:0000313" key="13">
    <source>
        <dbReference type="Proteomes" id="UP000245942"/>
    </source>
</evidence>
<comment type="subcellular location">
    <subcellularLocation>
        <location evidence="1">Mitochondrion membrane</location>
        <topology evidence="1">Multi-pass membrane protein</topology>
    </subcellularLocation>
</comment>
<comment type="similarity">
    <text evidence="2 10">Belongs to the mitochondrial carrier (TC 2.A.29) family.</text>
</comment>
<dbReference type="InterPro" id="IPR023395">
    <property type="entry name" value="MCP_dom_sf"/>
</dbReference>
<dbReference type="SUPFAM" id="SSF103506">
    <property type="entry name" value="Mitochondrial carrier"/>
    <property type="match status" value="1"/>
</dbReference>
<feature type="compositionally biased region" description="Low complexity" evidence="11">
    <location>
        <begin position="1"/>
        <end position="22"/>
    </location>
</feature>
<dbReference type="GeneID" id="37015585"/>
<sequence length="346" mass="36680">MASSFASSSSSKPPPSTSLESASPPPASSIPSLRSPPLPSQAKKTSSSSASRPYPFYLGGLAASFAACFTHPLDVVKTRMQNASSKQGMFSALARTAKAEGVSGLYVGLTASLSRQMSYSLVRFGVYDALKERASRTLPPGQKNLPAWKMGLCASAAGAVGGVAGNWADVLLVRMTSDVLKPKEQRFGYSNALSGVVVMAREEGIGSLFRGIVPNVTRAVLMNASQLATYDLFKTALLDSGYYKEGTWLHFSSSFLAGTVATTVCSPADVIKARIMAADGGAAAVVDKLRQSVKQEGIGFLFRGWSPAWIRLSPNTIIIFITLEKMKAFVDWQRQKTGAATEGALR</sequence>
<keyword evidence="5" id="KW-0677">Repeat</keyword>
<dbReference type="Pfam" id="PF00153">
    <property type="entry name" value="Mito_carr"/>
    <property type="match status" value="3"/>
</dbReference>
<feature type="repeat" description="Solcar" evidence="9">
    <location>
        <begin position="50"/>
        <end position="133"/>
    </location>
</feature>
<keyword evidence="7" id="KW-0496">Mitochondrion</keyword>
<evidence type="ECO:0000256" key="6">
    <source>
        <dbReference type="ARBA" id="ARBA00022989"/>
    </source>
</evidence>
<feature type="repeat" description="Solcar" evidence="9">
    <location>
        <begin position="245"/>
        <end position="329"/>
    </location>
</feature>
<feature type="repeat" description="Solcar" evidence="9">
    <location>
        <begin position="149"/>
        <end position="236"/>
    </location>
</feature>
<dbReference type="AlphaFoldDB" id="A0A316U6F0"/>
<evidence type="ECO:0000256" key="4">
    <source>
        <dbReference type="ARBA" id="ARBA00022692"/>
    </source>
</evidence>
<protein>
    <submittedName>
        <fullName evidence="12">Putative DIC1-mitochondrial dicarboxylate carrier protein</fullName>
    </submittedName>
</protein>
<accession>A0A316U6F0</accession>
<name>A0A316U6F0_9BASI</name>
<evidence type="ECO:0000256" key="9">
    <source>
        <dbReference type="PROSITE-ProRule" id="PRU00282"/>
    </source>
</evidence>
<evidence type="ECO:0000256" key="2">
    <source>
        <dbReference type="ARBA" id="ARBA00006375"/>
    </source>
</evidence>
<keyword evidence="4 9" id="KW-0812">Transmembrane</keyword>
<dbReference type="InterPro" id="IPR018108">
    <property type="entry name" value="MCP_transmembrane"/>
</dbReference>
<dbReference type="InterPro" id="IPR002067">
    <property type="entry name" value="MCP"/>
</dbReference>
<dbReference type="OrthoDB" id="448427at2759"/>
<dbReference type="Proteomes" id="UP000245942">
    <property type="component" value="Unassembled WGS sequence"/>
</dbReference>
<feature type="compositionally biased region" description="Pro residues" evidence="11">
    <location>
        <begin position="23"/>
        <end position="39"/>
    </location>
</feature>
<evidence type="ECO:0000256" key="1">
    <source>
        <dbReference type="ARBA" id="ARBA00004225"/>
    </source>
</evidence>
<dbReference type="InterPro" id="IPR050391">
    <property type="entry name" value="Mito_Metabolite_Transporter"/>
</dbReference>
<dbReference type="PANTHER" id="PTHR45618">
    <property type="entry name" value="MITOCHONDRIAL DICARBOXYLATE CARRIER-RELATED"/>
    <property type="match status" value="1"/>
</dbReference>
<keyword evidence="6" id="KW-1133">Transmembrane helix</keyword>
<dbReference type="EMBL" id="KZ819327">
    <property type="protein sequence ID" value="PWN20792.1"/>
    <property type="molecule type" value="Genomic_DNA"/>
</dbReference>
<keyword evidence="8 9" id="KW-0472">Membrane</keyword>
<evidence type="ECO:0000313" key="12">
    <source>
        <dbReference type="EMBL" id="PWN20792.1"/>
    </source>
</evidence>
<feature type="region of interest" description="Disordered" evidence="11">
    <location>
        <begin position="1"/>
        <end position="51"/>
    </location>
</feature>
<dbReference type="STRING" id="1684307.A0A316U6F0"/>